<name>A0ABW8CFC5_9ACTN</name>
<accession>A0ABW8CFC5</accession>
<evidence type="ECO:0000256" key="1">
    <source>
        <dbReference type="SAM" id="MobiDB-lite"/>
    </source>
</evidence>
<comment type="caution">
    <text evidence="2">The sequence shown here is derived from an EMBL/GenBank/DDBJ whole genome shotgun (WGS) entry which is preliminary data.</text>
</comment>
<protein>
    <recommendedName>
        <fullName evidence="4">Tat pathway signal sequence domain protein</fullName>
    </recommendedName>
</protein>
<reference evidence="2 3" key="1">
    <citation type="submission" date="2024-10" db="EMBL/GenBank/DDBJ databases">
        <title>The Natural Products Discovery Center: Release of the First 8490 Sequenced Strains for Exploring Actinobacteria Biosynthetic Diversity.</title>
        <authorList>
            <person name="Kalkreuter E."/>
            <person name="Kautsar S.A."/>
            <person name="Yang D."/>
            <person name="Bader C.D."/>
            <person name="Teijaro C.N."/>
            <person name="Fluegel L."/>
            <person name="Davis C.M."/>
            <person name="Simpson J.R."/>
            <person name="Lauterbach L."/>
            <person name="Steele A.D."/>
            <person name="Gui C."/>
            <person name="Meng S."/>
            <person name="Li G."/>
            <person name="Viehrig K."/>
            <person name="Ye F."/>
            <person name="Su P."/>
            <person name="Kiefer A.F."/>
            <person name="Nichols A."/>
            <person name="Cepeda A.J."/>
            <person name="Yan W."/>
            <person name="Fan B."/>
            <person name="Jiang Y."/>
            <person name="Adhikari A."/>
            <person name="Zheng C.-J."/>
            <person name="Schuster L."/>
            <person name="Cowan T.M."/>
            <person name="Smanski M.J."/>
            <person name="Chevrette M.G."/>
            <person name="De Carvalho L.P.S."/>
            <person name="Shen B."/>
        </authorList>
    </citation>
    <scope>NUCLEOTIDE SEQUENCE [LARGE SCALE GENOMIC DNA]</scope>
    <source>
        <strain evidence="2 3">NPDC053399</strain>
    </source>
</reference>
<evidence type="ECO:0000313" key="2">
    <source>
        <dbReference type="EMBL" id="MFI9105144.1"/>
    </source>
</evidence>
<dbReference type="EMBL" id="JBITYG010000011">
    <property type="protein sequence ID" value="MFI9105144.1"/>
    <property type="molecule type" value="Genomic_DNA"/>
</dbReference>
<proteinExistence type="predicted"/>
<keyword evidence="3" id="KW-1185">Reference proteome</keyword>
<feature type="region of interest" description="Disordered" evidence="1">
    <location>
        <begin position="1"/>
        <end position="25"/>
    </location>
</feature>
<evidence type="ECO:0008006" key="4">
    <source>
        <dbReference type="Google" id="ProtNLM"/>
    </source>
</evidence>
<dbReference type="Proteomes" id="UP001614394">
    <property type="component" value="Unassembled WGS sequence"/>
</dbReference>
<organism evidence="2 3">
    <name type="scientific">Streptomyces fildesensis</name>
    <dbReference type="NCBI Taxonomy" id="375757"/>
    <lineage>
        <taxon>Bacteria</taxon>
        <taxon>Bacillati</taxon>
        <taxon>Actinomycetota</taxon>
        <taxon>Actinomycetes</taxon>
        <taxon>Kitasatosporales</taxon>
        <taxon>Streptomycetaceae</taxon>
        <taxon>Streptomyces</taxon>
    </lineage>
</organism>
<gene>
    <name evidence="2" type="ORF">ACIGXA_32010</name>
</gene>
<evidence type="ECO:0000313" key="3">
    <source>
        <dbReference type="Proteomes" id="UP001614394"/>
    </source>
</evidence>
<sequence length="213" mass="22392">MSGIGPVEGPATGTTTADSPRPGGYWAGRWEVRRAALSDRGRRTVMAATAALCIIAVIALGHAMRTPEPVPDPGPWPAQVTYIAYESGHPPPMSPAGSGVFRFTVTVREGTAVTILGVTPSFEGLSAEIAPSAPLTLKQGTTRHITIKMTVRKCAGLPLDVDLPFLDVTLRNTRAIQNQSFIFGGGYPRDLSAFLHRICRPGSAGGTSTTSIP</sequence>
<dbReference type="RefSeq" id="WP_399655884.1">
    <property type="nucleotide sequence ID" value="NZ_JBITYG010000011.1"/>
</dbReference>